<dbReference type="PROSITE" id="PS50106">
    <property type="entry name" value="PDZ"/>
    <property type="match status" value="1"/>
</dbReference>
<dbReference type="AlphaFoldDB" id="A0A835NDQ3"/>
<sequence>MAQKFTWSKQVVPWASASLEAVTIPVIPSGFMSQVIPRGLASRSGLRVGDRILEVNGTDLRHATHQEAVNALLANGQELTLLVRRDPPPPGMQVSARDPLLLACR</sequence>
<dbReference type="GO" id="GO:0098609">
    <property type="term" value="P:cell-cell adhesion"/>
    <property type="evidence" value="ECO:0007669"/>
    <property type="project" value="TreeGrafter"/>
</dbReference>
<reference evidence="2" key="1">
    <citation type="submission" date="2020-10" db="EMBL/GenBank/DDBJ databases">
        <title>Feather gene expression reveals the developmental basis of iridescence in African starlings.</title>
        <authorList>
            <person name="Rubenstein D.R."/>
        </authorList>
    </citation>
    <scope>NUCLEOTIDE SEQUENCE</scope>
    <source>
        <strain evidence="2">SS15</strain>
        <tissue evidence="2">Liver</tissue>
    </source>
</reference>
<evidence type="ECO:0000313" key="4">
    <source>
        <dbReference type="Proteomes" id="UP000618051"/>
    </source>
</evidence>
<dbReference type="GO" id="GO:0045197">
    <property type="term" value="P:establishment or maintenance of epithelial cell apical/basal polarity"/>
    <property type="evidence" value="ECO:0007669"/>
    <property type="project" value="TreeGrafter"/>
</dbReference>
<dbReference type="GO" id="GO:0014069">
    <property type="term" value="C:postsynaptic density"/>
    <property type="evidence" value="ECO:0007669"/>
    <property type="project" value="TreeGrafter"/>
</dbReference>
<dbReference type="GO" id="GO:0098968">
    <property type="term" value="P:neurotransmitter receptor transport postsynaptic membrane to endosome"/>
    <property type="evidence" value="ECO:0007669"/>
    <property type="project" value="TreeGrafter"/>
</dbReference>
<accession>A0A835NDQ3</accession>
<dbReference type="Gene3D" id="2.30.42.10">
    <property type="match status" value="1"/>
</dbReference>
<evidence type="ECO:0000313" key="2">
    <source>
        <dbReference type="EMBL" id="KAG0113502.1"/>
    </source>
</evidence>
<comment type="caution">
    <text evidence="2">The sequence shown here is derived from an EMBL/GenBank/DDBJ whole genome shotgun (WGS) entry which is preliminary data.</text>
</comment>
<dbReference type="InterPro" id="IPR001478">
    <property type="entry name" value="PDZ"/>
</dbReference>
<name>A0A835NDQ3_9PASS</name>
<evidence type="ECO:0000259" key="1">
    <source>
        <dbReference type="PROSITE" id="PS50106"/>
    </source>
</evidence>
<dbReference type="SMART" id="SM00228">
    <property type="entry name" value="PDZ"/>
    <property type="match status" value="1"/>
</dbReference>
<dbReference type="PANTHER" id="PTHR23119:SF57">
    <property type="entry name" value="PROTEIN SCRIBBLE HOMOLOG"/>
    <property type="match status" value="1"/>
</dbReference>
<dbReference type="InterPro" id="IPR050614">
    <property type="entry name" value="Synaptic_Scaffolding_LAP-MAGUK"/>
</dbReference>
<reference evidence="3 4" key="2">
    <citation type="journal article" date="2021" name="J. Hered.">
        <title>Feather Gene Expression Elucidates the Developmental Basis of Plumage Iridescence in African Starlings.</title>
        <authorList>
            <person name="Rubenstein D.R."/>
            <person name="Corvelo A."/>
            <person name="MacManes M.D."/>
            <person name="Maia R."/>
            <person name="Narzisi G."/>
            <person name="Rousaki A."/>
            <person name="Vandenabeele P."/>
            <person name="Shawkey M.D."/>
            <person name="Solomon J."/>
        </authorList>
    </citation>
    <scope>NUCLEOTIDE SEQUENCE [LARGE SCALE GENOMIC DNA]</scope>
    <source>
        <strain evidence="3">SS15</strain>
    </source>
</reference>
<dbReference type="GO" id="GO:0098887">
    <property type="term" value="P:neurotransmitter receptor transport, endosome to postsynaptic membrane"/>
    <property type="evidence" value="ECO:0007669"/>
    <property type="project" value="TreeGrafter"/>
</dbReference>
<proteinExistence type="predicted"/>
<reference evidence="3" key="3">
    <citation type="submission" date="2022-01" db="EMBL/GenBank/DDBJ databases">
        <authorList>
            <person name="Rubenstein D.R."/>
        </authorList>
    </citation>
    <scope>NUCLEOTIDE SEQUENCE</scope>
    <source>
        <strain evidence="3">SS15</strain>
        <tissue evidence="3">Liver</tissue>
    </source>
</reference>
<feature type="domain" description="PDZ" evidence="1">
    <location>
        <begin position="31"/>
        <end position="87"/>
    </location>
</feature>
<gene>
    <name evidence="3" type="ORF">IHE44_0001347</name>
    <name evidence="2" type="ORF">IHE44_010342</name>
</gene>
<dbReference type="PANTHER" id="PTHR23119">
    <property type="entry name" value="DISCS LARGE"/>
    <property type="match status" value="1"/>
</dbReference>
<dbReference type="InterPro" id="IPR036034">
    <property type="entry name" value="PDZ_sf"/>
</dbReference>
<dbReference type="GO" id="GO:0045211">
    <property type="term" value="C:postsynaptic membrane"/>
    <property type="evidence" value="ECO:0007669"/>
    <property type="project" value="TreeGrafter"/>
</dbReference>
<dbReference type="GO" id="GO:0016323">
    <property type="term" value="C:basolateral plasma membrane"/>
    <property type="evidence" value="ECO:0007669"/>
    <property type="project" value="TreeGrafter"/>
</dbReference>
<dbReference type="EMBL" id="JADDUC020000001">
    <property type="protein sequence ID" value="KAI1243704.1"/>
    <property type="molecule type" value="Genomic_DNA"/>
</dbReference>
<dbReference type="Proteomes" id="UP000618051">
    <property type="component" value="Unassembled WGS sequence"/>
</dbReference>
<organism evidence="2">
    <name type="scientific">Lamprotornis superbus</name>
    <dbReference type="NCBI Taxonomy" id="245042"/>
    <lineage>
        <taxon>Eukaryota</taxon>
        <taxon>Metazoa</taxon>
        <taxon>Chordata</taxon>
        <taxon>Craniata</taxon>
        <taxon>Vertebrata</taxon>
        <taxon>Euteleostomi</taxon>
        <taxon>Archelosauria</taxon>
        <taxon>Archosauria</taxon>
        <taxon>Dinosauria</taxon>
        <taxon>Saurischia</taxon>
        <taxon>Theropoda</taxon>
        <taxon>Coelurosauria</taxon>
        <taxon>Aves</taxon>
        <taxon>Neognathae</taxon>
        <taxon>Neoaves</taxon>
        <taxon>Telluraves</taxon>
        <taxon>Australaves</taxon>
        <taxon>Passeriformes</taxon>
        <taxon>Sturnidae</taxon>
        <taxon>Lamprotornis</taxon>
    </lineage>
</organism>
<protein>
    <recommendedName>
        <fullName evidence="1">PDZ domain-containing protein</fullName>
    </recommendedName>
</protein>
<evidence type="ECO:0000313" key="3">
    <source>
        <dbReference type="EMBL" id="KAI1243704.1"/>
    </source>
</evidence>
<dbReference type="GO" id="GO:0005912">
    <property type="term" value="C:adherens junction"/>
    <property type="evidence" value="ECO:0007669"/>
    <property type="project" value="TreeGrafter"/>
</dbReference>
<dbReference type="GO" id="GO:0043113">
    <property type="term" value="P:receptor clustering"/>
    <property type="evidence" value="ECO:0007669"/>
    <property type="project" value="TreeGrafter"/>
</dbReference>
<dbReference type="SUPFAM" id="SSF50156">
    <property type="entry name" value="PDZ domain-like"/>
    <property type="match status" value="1"/>
</dbReference>
<dbReference type="Pfam" id="PF00595">
    <property type="entry name" value="PDZ"/>
    <property type="match status" value="1"/>
</dbReference>
<dbReference type="EMBL" id="JADDUC010000432">
    <property type="protein sequence ID" value="KAG0113502.1"/>
    <property type="molecule type" value="Genomic_DNA"/>
</dbReference>
<dbReference type="OrthoDB" id="9207075at2759"/>
<keyword evidence="4" id="KW-1185">Reference proteome</keyword>
<dbReference type="GO" id="GO:0019901">
    <property type="term" value="F:protein kinase binding"/>
    <property type="evidence" value="ECO:0007669"/>
    <property type="project" value="TreeGrafter"/>
</dbReference>